<name>A0A948W4R6_UNCEI</name>
<organism evidence="1 2">
    <name type="scientific">Eiseniibacteriota bacterium</name>
    <dbReference type="NCBI Taxonomy" id="2212470"/>
    <lineage>
        <taxon>Bacteria</taxon>
        <taxon>Candidatus Eiseniibacteriota</taxon>
    </lineage>
</organism>
<dbReference type="Proteomes" id="UP000777784">
    <property type="component" value="Unassembled WGS sequence"/>
</dbReference>
<dbReference type="EMBL" id="JAHJDP010000094">
    <property type="protein sequence ID" value="MBU2692512.1"/>
    <property type="molecule type" value="Genomic_DNA"/>
</dbReference>
<proteinExistence type="predicted"/>
<dbReference type="AlphaFoldDB" id="A0A948W4R6"/>
<evidence type="ECO:0000313" key="2">
    <source>
        <dbReference type="Proteomes" id="UP000777784"/>
    </source>
</evidence>
<sequence length="49" mass="5757">MRKGVVCLPQMALDLGIQLFGNRRVDLLTFRSLSPRLRDRILMEAEIQW</sequence>
<accession>A0A948W4R6</accession>
<comment type="caution">
    <text evidence="1">The sequence shown here is derived from an EMBL/GenBank/DDBJ whole genome shotgun (WGS) entry which is preliminary data.</text>
</comment>
<protein>
    <submittedName>
        <fullName evidence="1">Uncharacterized protein</fullName>
    </submittedName>
</protein>
<reference evidence="1" key="1">
    <citation type="submission" date="2021-05" db="EMBL/GenBank/DDBJ databases">
        <title>Energy efficiency and biological interactions define the core microbiome of deep oligotrophic groundwater.</title>
        <authorList>
            <person name="Mehrshad M."/>
            <person name="Lopez-Fernandez M."/>
            <person name="Bell E."/>
            <person name="Bernier-Latmani R."/>
            <person name="Bertilsson S."/>
            <person name="Dopson M."/>
        </authorList>
    </citation>
    <scope>NUCLEOTIDE SEQUENCE</scope>
    <source>
        <strain evidence="1">Modern_marine.mb.64</strain>
    </source>
</reference>
<gene>
    <name evidence="1" type="ORF">KJ970_16450</name>
</gene>
<evidence type="ECO:0000313" key="1">
    <source>
        <dbReference type="EMBL" id="MBU2692512.1"/>
    </source>
</evidence>